<gene>
    <name evidence="1" type="ORF">BJ212DRAFT_1270229</name>
</gene>
<evidence type="ECO:0000313" key="1">
    <source>
        <dbReference type="EMBL" id="KAG1817566.1"/>
    </source>
</evidence>
<organism evidence="1 2">
    <name type="scientific">Suillus subaureus</name>
    <dbReference type="NCBI Taxonomy" id="48587"/>
    <lineage>
        <taxon>Eukaryota</taxon>
        <taxon>Fungi</taxon>
        <taxon>Dikarya</taxon>
        <taxon>Basidiomycota</taxon>
        <taxon>Agaricomycotina</taxon>
        <taxon>Agaricomycetes</taxon>
        <taxon>Agaricomycetidae</taxon>
        <taxon>Boletales</taxon>
        <taxon>Suillineae</taxon>
        <taxon>Suillaceae</taxon>
        <taxon>Suillus</taxon>
    </lineage>
</organism>
<dbReference type="RefSeq" id="XP_041193808.1">
    <property type="nucleotide sequence ID" value="XM_041330868.1"/>
</dbReference>
<protein>
    <submittedName>
        <fullName evidence="1">Uncharacterized protein</fullName>
    </submittedName>
</protein>
<name>A0A9P7JE78_9AGAM</name>
<keyword evidence="2" id="KW-1185">Reference proteome</keyword>
<feature type="non-terminal residue" evidence="1">
    <location>
        <position position="1"/>
    </location>
</feature>
<reference evidence="1" key="1">
    <citation type="journal article" date="2020" name="New Phytol.">
        <title>Comparative genomics reveals dynamic genome evolution in host specialist ectomycorrhizal fungi.</title>
        <authorList>
            <person name="Lofgren L.A."/>
            <person name="Nguyen N.H."/>
            <person name="Vilgalys R."/>
            <person name="Ruytinx J."/>
            <person name="Liao H.L."/>
            <person name="Branco S."/>
            <person name="Kuo A."/>
            <person name="LaButti K."/>
            <person name="Lipzen A."/>
            <person name="Andreopoulos W."/>
            <person name="Pangilinan J."/>
            <person name="Riley R."/>
            <person name="Hundley H."/>
            <person name="Na H."/>
            <person name="Barry K."/>
            <person name="Grigoriev I.V."/>
            <person name="Stajich J.E."/>
            <person name="Kennedy P.G."/>
        </authorList>
    </citation>
    <scope>NUCLEOTIDE SEQUENCE</scope>
    <source>
        <strain evidence="1">MN1</strain>
    </source>
</reference>
<dbReference type="Proteomes" id="UP000807769">
    <property type="component" value="Unassembled WGS sequence"/>
</dbReference>
<accession>A0A9P7JE78</accession>
<evidence type="ECO:0000313" key="2">
    <source>
        <dbReference type="Proteomes" id="UP000807769"/>
    </source>
</evidence>
<proteinExistence type="predicted"/>
<dbReference type="AlphaFoldDB" id="A0A9P7JE78"/>
<sequence>YHELSQDQKDCVVEEYEENKLHKSKGIRISMKSKINNVTLTLKAIENEVPFVLSSLCSS</sequence>
<dbReference type="OrthoDB" id="2679589at2759"/>
<dbReference type="GeneID" id="64624885"/>
<dbReference type="EMBL" id="JABBWG010000013">
    <property type="protein sequence ID" value="KAG1817566.1"/>
    <property type="molecule type" value="Genomic_DNA"/>
</dbReference>
<comment type="caution">
    <text evidence="1">The sequence shown here is derived from an EMBL/GenBank/DDBJ whole genome shotgun (WGS) entry which is preliminary data.</text>
</comment>